<feature type="compositionally biased region" description="Basic and acidic residues" evidence="1">
    <location>
        <begin position="88"/>
        <end position="116"/>
    </location>
</feature>
<sequence length="116" mass="13490">EIREVGYGIRDTWVDLTETVPEIAHMTMEERVDLLIEDRIAHQETILIVEEEAYVAREAWAHSIGLSHAIYFELQTHREQAELLALREQPRRARQPEGDARVLDHEDAPRDADSHI</sequence>
<protein>
    <submittedName>
        <fullName evidence="2">Uncharacterized protein</fullName>
    </submittedName>
</protein>
<comment type="caution">
    <text evidence="2">The sequence shown here is derived from an EMBL/GenBank/DDBJ whole genome shotgun (WGS) entry which is preliminary data.</text>
</comment>
<organism evidence="2">
    <name type="scientific">Tanacetum cinerariifolium</name>
    <name type="common">Dalmatian daisy</name>
    <name type="synonym">Chrysanthemum cinerariifolium</name>
    <dbReference type="NCBI Taxonomy" id="118510"/>
    <lineage>
        <taxon>Eukaryota</taxon>
        <taxon>Viridiplantae</taxon>
        <taxon>Streptophyta</taxon>
        <taxon>Embryophyta</taxon>
        <taxon>Tracheophyta</taxon>
        <taxon>Spermatophyta</taxon>
        <taxon>Magnoliopsida</taxon>
        <taxon>eudicotyledons</taxon>
        <taxon>Gunneridae</taxon>
        <taxon>Pentapetalae</taxon>
        <taxon>asterids</taxon>
        <taxon>campanulids</taxon>
        <taxon>Asterales</taxon>
        <taxon>Asteraceae</taxon>
        <taxon>Asteroideae</taxon>
        <taxon>Anthemideae</taxon>
        <taxon>Anthemidinae</taxon>
        <taxon>Tanacetum</taxon>
    </lineage>
</organism>
<name>A0A699TM18_TANCI</name>
<reference evidence="2" key="1">
    <citation type="journal article" date="2019" name="Sci. Rep.">
        <title>Draft genome of Tanacetum cinerariifolium, the natural source of mosquito coil.</title>
        <authorList>
            <person name="Yamashiro T."/>
            <person name="Shiraishi A."/>
            <person name="Satake H."/>
            <person name="Nakayama K."/>
        </authorList>
    </citation>
    <scope>NUCLEOTIDE SEQUENCE</scope>
</reference>
<gene>
    <name evidence="2" type="ORF">Tci_882278</name>
</gene>
<evidence type="ECO:0000256" key="1">
    <source>
        <dbReference type="SAM" id="MobiDB-lite"/>
    </source>
</evidence>
<dbReference type="AlphaFoldDB" id="A0A699TM18"/>
<proteinExistence type="predicted"/>
<accession>A0A699TM18</accession>
<dbReference type="EMBL" id="BKCJ011251404">
    <property type="protein sequence ID" value="GFD10309.1"/>
    <property type="molecule type" value="Genomic_DNA"/>
</dbReference>
<feature type="region of interest" description="Disordered" evidence="1">
    <location>
        <begin position="86"/>
        <end position="116"/>
    </location>
</feature>
<evidence type="ECO:0000313" key="2">
    <source>
        <dbReference type="EMBL" id="GFD10309.1"/>
    </source>
</evidence>
<feature type="non-terminal residue" evidence="2">
    <location>
        <position position="1"/>
    </location>
</feature>